<proteinExistence type="predicted"/>
<dbReference type="HOGENOM" id="CLU_149204_0_0_11"/>
<dbReference type="InterPro" id="IPR021114">
    <property type="entry name" value="Porin_PorB/PorC"/>
</dbReference>
<accession>A0A097IET1</accession>
<dbReference type="OrthoDB" id="4412688at2"/>
<dbReference type="eggNOG" id="ENOG5031JGQ">
    <property type="taxonomic scope" value="Bacteria"/>
</dbReference>
<protein>
    <recommendedName>
        <fullName evidence="4">Secreted protein</fullName>
    </recommendedName>
</protein>
<organism evidence="2 3">
    <name type="scientific">Corynebacterium doosanense CAU 212 = DSM 45436</name>
    <dbReference type="NCBI Taxonomy" id="558173"/>
    <lineage>
        <taxon>Bacteria</taxon>
        <taxon>Bacillati</taxon>
        <taxon>Actinomycetota</taxon>
        <taxon>Actinomycetes</taxon>
        <taxon>Mycobacteriales</taxon>
        <taxon>Corynebacteriaceae</taxon>
        <taxon>Corynebacterium</taxon>
    </lineage>
</organism>
<sequence>MKLKRTLATLAAAGIALTTLAPTAGAAPVGNTVALLVLANGQIATADCGLVGGVLRGTGLVNETTTRSELVTSLHRTLAGDIQTKLITAQTIGVIGDRALECGVVKADPNVPAGSSQLMDVVALLSSEVR</sequence>
<evidence type="ECO:0008006" key="4">
    <source>
        <dbReference type="Google" id="ProtNLM"/>
    </source>
</evidence>
<dbReference type="Pfam" id="PF11565">
    <property type="entry name" value="PorB"/>
    <property type="match status" value="1"/>
</dbReference>
<dbReference type="EMBL" id="CP006764">
    <property type="protein sequence ID" value="AIT60633.1"/>
    <property type="molecule type" value="Genomic_DNA"/>
</dbReference>
<gene>
    <name evidence="2" type="ORF">CDOO_04740</name>
</gene>
<dbReference type="Proteomes" id="UP000029914">
    <property type="component" value="Chromosome"/>
</dbReference>
<keyword evidence="3" id="KW-1185">Reference proteome</keyword>
<dbReference type="AlphaFoldDB" id="A0A097IET1"/>
<name>A0A097IET1_9CORY</name>
<reference evidence="2 3" key="1">
    <citation type="submission" date="2013-09" db="EMBL/GenBank/DDBJ databases">
        <title>Complete genome sequence of Corynebacterium doosanense CAU 212(T) (=DSM 45436(T)), isolated from activated sludge.</title>
        <authorList>
            <person name="Schaffert L."/>
            <person name="Albersmeier A."/>
            <person name="Kalinowski J."/>
            <person name="Ruckert C."/>
        </authorList>
    </citation>
    <scope>NUCLEOTIDE SEQUENCE [LARGE SCALE GENOMIC DNA]</scope>
    <source>
        <strain evidence="2 3">CAU 212</strain>
    </source>
</reference>
<dbReference type="STRING" id="558173.CDOO_04740"/>
<feature type="signal peptide" evidence="1">
    <location>
        <begin position="1"/>
        <end position="26"/>
    </location>
</feature>
<evidence type="ECO:0000313" key="3">
    <source>
        <dbReference type="Proteomes" id="UP000029914"/>
    </source>
</evidence>
<evidence type="ECO:0000256" key="1">
    <source>
        <dbReference type="SAM" id="SignalP"/>
    </source>
</evidence>
<dbReference type="KEGG" id="cdo:CDOO_04740"/>
<feature type="chain" id="PRO_5001930917" description="Secreted protein" evidence="1">
    <location>
        <begin position="27"/>
        <end position="130"/>
    </location>
</feature>
<evidence type="ECO:0000313" key="2">
    <source>
        <dbReference type="EMBL" id="AIT60633.1"/>
    </source>
</evidence>
<dbReference type="RefSeq" id="WP_018021845.1">
    <property type="nucleotide sequence ID" value="NZ_AQUX01000004.1"/>
</dbReference>
<keyword evidence="1" id="KW-0732">Signal</keyword>